<evidence type="ECO:0000256" key="15">
    <source>
        <dbReference type="SAM" id="Phobius"/>
    </source>
</evidence>
<evidence type="ECO:0000256" key="9">
    <source>
        <dbReference type="ARBA" id="ARBA00022777"/>
    </source>
</evidence>
<dbReference type="InterPro" id="IPR000719">
    <property type="entry name" value="Prot_kinase_dom"/>
</dbReference>
<keyword evidence="10 13" id="KW-0067">ATP-binding</keyword>
<feature type="transmembrane region" description="Helical" evidence="15">
    <location>
        <begin position="512"/>
        <end position="534"/>
    </location>
</feature>
<feature type="repeat" description="WD" evidence="12">
    <location>
        <begin position="1455"/>
        <end position="1489"/>
    </location>
</feature>
<dbReference type="SUPFAM" id="SSF50998">
    <property type="entry name" value="Quinoprotein alcohol dehydrogenase-like"/>
    <property type="match status" value="1"/>
</dbReference>
<dbReference type="InterPro" id="IPR001680">
    <property type="entry name" value="WD40_rpt"/>
</dbReference>
<keyword evidence="15" id="KW-0812">Transmembrane</keyword>
<dbReference type="GO" id="GO:0000922">
    <property type="term" value="C:spindle pole"/>
    <property type="evidence" value="ECO:0007669"/>
    <property type="project" value="UniProtKB-SubCell"/>
</dbReference>
<reference evidence="17 18" key="1">
    <citation type="submission" date="2019-02" db="EMBL/GenBank/DDBJ databases">
        <title>Deep-cultivation of Planctomycetes and their phenomic and genomic characterization uncovers novel biology.</title>
        <authorList>
            <person name="Wiegand S."/>
            <person name="Jogler M."/>
            <person name="Boedeker C."/>
            <person name="Pinto D."/>
            <person name="Vollmers J."/>
            <person name="Rivas-Marin E."/>
            <person name="Kohn T."/>
            <person name="Peeters S.H."/>
            <person name="Heuer A."/>
            <person name="Rast P."/>
            <person name="Oberbeckmann S."/>
            <person name="Bunk B."/>
            <person name="Jeske O."/>
            <person name="Meyerdierks A."/>
            <person name="Storesund J.E."/>
            <person name="Kallscheuer N."/>
            <person name="Luecker S."/>
            <person name="Lage O.M."/>
            <person name="Pohl T."/>
            <person name="Merkel B.J."/>
            <person name="Hornburger P."/>
            <person name="Mueller R.-W."/>
            <person name="Bruemmer F."/>
            <person name="Labrenz M."/>
            <person name="Spormann A.M."/>
            <person name="Op den Camp H."/>
            <person name="Overmann J."/>
            <person name="Amann R."/>
            <person name="Jetten M.S.M."/>
            <person name="Mascher T."/>
            <person name="Medema M.H."/>
            <person name="Devos D.P."/>
            <person name="Kaster A.-K."/>
            <person name="Ovreas L."/>
            <person name="Rohde M."/>
            <person name="Galperin M.Y."/>
            <person name="Jogler C."/>
        </authorList>
    </citation>
    <scope>NUCLEOTIDE SEQUENCE [LARGE SCALE GENOMIC DNA]</scope>
    <source>
        <strain evidence="17 18">SV_7m_r</strain>
    </source>
</reference>
<feature type="compositionally biased region" description="Basic and acidic residues" evidence="14">
    <location>
        <begin position="35"/>
        <end position="46"/>
    </location>
</feature>
<dbReference type="PROSITE" id="PS50011">
    <property type="entry name" value="PROTEIN_KINASE_DOM"/>
    <property type="match status" value="1"/>
</dbReference>
<comment type="subcellular location">
    <subcellularLocation>
        <location evidence="1">Cytoplasm</location>
        <location evidence="1">Cytoskeleton</location>
        <location evidence="1">Microtubule organizing center</location>
        <location evidence="1">Centrosome</location>
    </subcellularLocation>
    <subcellularLocation>
        <location evidence="2">Cytoplasm</location>
        <location evidence="2">Cytoskeleton</location>
        <location evidence="2">Spindle pole</location>
    </subcellularLocation>
</comment>
<dbReference type="CDD" id="cd14014">
    <property type="entry name" value="STKc_PknB_like"/>
    <property type="match status" value="1"/>
</dbReference>
<dbReference type="InterPro" id="IPR015943">
    <property type="entry name" value="WD40/YVTN_repeat-like_dom_sf"/>
</dbReference>
<evidence type="ECO:0000256" key="8">
    <source>
        <dbReference type="ARBA" id="ARBA00022741"/>
    </source>
</evidence>
<organism evidence="17 18">
    <name type="scientific">Stieleria bergensis</name>
    <dbReference type="NCBI Taxonomy" id="2528025"/>
    <lineage>
        <taxon>Bacteria</taxon>
        <taxon>Pseudomonadati</taxon>
        <taxon>Planctomycetota</taxon>
        <taxon>Planctomycetia</taxon>
        <taxon>Pirellulales</taxon>
        <taxon>Pirellulaceae</taxon>
        <taxon>Stieleria</taxon>
    </lineage>
</organism>
<evidence type="ECO:0000313" key="17">
    <source>
        <dbReference type="EMBL" id="QDT59027.1"/>
    </source>
</evidence>
<keyword evidence="9 17" id="KW-0418">Kinase</keyword>
<keyword evidence="7" id="KW-0677">Repeat</keyword>
<dbReference type="SMART" id="SM00320">
    <property type="entry name" value="WD40"/>
    <property type="match status" value="7"/>
</dbReference>
<evidence type="ECO:0000256" key="4">
    <source>
        <dbReference type="ARBA" id="ARBA00022527"/>
    </source>
</evidence>
<evidence type="ECO:0000256" key="3">
    <source>
        <dbReference type="ARBA" id="ARBA00010886"/>
    </source>
</evidence>
<dbReference type="PANTHER" id="PTHR43289">
    <property type="entry name" value="MITOGEN-ACTIVATED PROTEIN KINASE KINASE KINASE 20-RELATED"/>
    <property type="match status" value="1"/>
</dbReference>
<keyword evidence="15" id="KW-0472">Membrane</keyword>
<evidence type="ECO:0000256" key="1">
    <source>
        <dbReference type="ARBA" id="ARBA00004300"/>
    </source>
</evidence>
<keyword evidence="8 13" id="KW-0547">Nucleotide-binding</keyword>
<dbReference type="Gene3D" id="1.10.510.10">
    <property type="entry name" value="Transferase(Phosphotransferase) domain 1"/>
    <property type="match status" value="1"/>
</dbReference>
<accession>A0A517SSB4</accession>
<dbReference type="SMART" id="SM00220">
    <property type="entry name" value="S_TKc"/>
    <property type="match status" value="1"/>
</dbReference>
<evidence type="ECO:0000259" key="16">
    <source>
        <dbReference type="PROSITE" id="PS50011"/>
    </source>
</evidence>
<keyword evidence="6 17" id="KW-0808">Transferase</keyword>
<dbReference type="InterPro" id="IPR011009">
    <property type="entry name" value="Kinase-like_dom_sf"/>
</dbReference>
<dbReference type="GO" id="GO:0005813">
    <property type="term" value="C:centrosome"/>
    <property type="evidence" value="ECO:0007669"/>
    <property type="project" value="UniProtKB-SubCell"/>
</dbReference>
<dbReference type="Pfam" id="PF07714">
    <property type="entry name" value="PK_Tyr_Ser-Thr"/>
    <property type="match status" value="1"/>
</dbReference>
<feature type="compositionally biased region" description="Basic and acidic residues" evidence="14">
    <location>
        <begin position="86"/>
        <end position="101"/>
    </location>
</feature>
<dbReference type="InterPro" id="IPR001245">
    <property type="entry name" value="Ser-Thr/Tyr_kinase_cat_dom"/>
</dbReference>
<feature type="region of interest" description="Disordered" evidence="14">
    <location>
        <begin position="25"/>
        <end position="46"/>
    </location>
</feature>
<evidence type="ECO:0000313" key="18">
    <source>
        <dbReference type="Proteomes" id="UP000315003"/>
    </source>
</evidence>
<feature type="repeat" description="WD" evidence="12">
    <location>
        <begin position="797"/>
        <end position="829"/>
    </location>
</feature>
<gene>
    <name evidence="17" type="primary">pkn5</name>
    <name evidence="17" type="ORF">SV7mr_15320</name>
</gene>
<keyword evidence="4" id="KW-0723">Serine/threonine-protein kinase</keyword>
<evidence type="ECO:0000256" key="12">
    <source>
        <dbReference type="PROSITE-ProRule" id="PRU00221"/>
    </source>
</evidence>
<dbReference type="InterPro" id="IPR011044">
    <property type="entry name" value="Quino_amine_DH_bsu"/>
</dbReference>
<dbReference type="SUPFAM" id="SSF56112">
    <property type="entry name" value="Protein kinase-like (PK-like)"/>
    <property type="match status" value="1"/>
</dbReference>
<feature type="repeat" description="WD" evidence="12">
    <location>
        <begin position="982"/>
        <end position="1016"/>
    </location>
</feature>
<dbReference type="InterPro" id="IPR019775">
    <property type="entry name" value="WD40_repeat_CS"/>
</dbReference>
<feature type="compositionally biased region" description="Polar residues" evidence="14">
    <location>
        <begin position="25"/>
        <end position="34"/>
    </location>
</feature>
<dbReference type="PROSITE" id="PS00678">
    <property type="entry name" value="WD_REPEATS_1"/>
    <property type="match status" value="1"/>
</dbReference>
<evidence type="ECO:0000256" key="10">
    <source>
        <dbReference type="ARBA" id="ARBA00022840"/>
    </source>
</evidence>
<evidence type="ECO:0000256" key="14">
    <source>
        <dbReference type="SAM" id="MobiDB-lite"/>
    </source>
</evidence>
<sequence>MTLSDQRQKVLGKLERAANVIAMVSEQNATSSSPDDGRHSEGLLREFEARFRAGEEPKVDDFAQAYAGQGDDFLQRLIELEKTLRAEHGQQPDSPGDDKRLAGQTQEAAPSTADYTRGNGDAEGPELSMRSSRCPLDFGEYILIRKLGEGGMGIVYEAAQKGMGNRRLAIKTIRADGEIDERALKRFRMEVEAVAQLEHRHIVPVYQFGEYGGVHYYVMKLIQGANLSQLVLTLRDAVNSVGQSDETKVVQGGNHQPTQGAVPSEQLAKAKAKAKVRADSKHGSVSRSSSGWSKGETLASDIVLDQIAQEGTICNSLFLKHFVRMAIQICQALQHVHEQGLIHRDIKPANLLLDSDGDAWLTDFGLAMMQDRTAHTIPGGLVGTYAYMSPEQAMGSNRVMVDHRSDIYSFGLTLYELLVLRRAIPGSDIKEILRAIQFDEPEAIRQIDSMVPRDLETIVTKAMAKDPNQRFQSAKEMEEELQLFLAGKPLTIRPPSLIERAGYWMRANPSHLISVGVVALVLCIASVVTAVISINERGKADQALWREQEKSVELAKSNELLEASNAELTQANKREVGLRIATVSSQQLQHDPNLALSLAQAACVFYPGLETNRAAIQALDAVHELKVLEVPNSRGVRQASPAQQAVGFLTFNHAGTQVISCANGSSSRPAGNSHSNSLASDIDAAILWDVSSEQVVQRFKHHKTLTSVCFSPSDRELLAATGVSVGMPNNQTTNLQSASEAILYRLGEKGGSVAFKDSRLLVARASVFSPNGAEVILPMTDHRVGVFSTSGDLLQAYMGLGETVFCAGFCGNGKRFYTATIDGVVRIWDRGMEAEICRLKCWDQRGLNPAMLPLDPVTMSHDGQRLVIGAVNSGDVALWDLAAIDHPTRTKVKDARKLEFFLHGDKVLASGVSGEFAQQIKCFNARGMQETECIPAKMAIAQSVSPDGRLVAFQSIVDFQQVQLWDVGMGKMITMFSCGEQVGAFAFDPDSKYLAVACLDGRVRLWRTQNGAHRRTRKDNWSRHSQTVFDRQPSGTHRLMLVEKADGLLVDPKQASPATFFSAHAFASAGSNSEATLICEDNKGTWRRRDSGIELERTIQFAGPPSSVVLNLEGKTAAIHSSGKELTLVRWDSSDHVLIPMHHAQNVRMTFRSSGARLFTLVEAAGELQVWDAITGELAAHLELGDEVAESIFSSNGNIVAIKDRLGDLQLYRTDTLEPLLDDPLPLQSKLLECLSDDGSHLIVVDPEANRSLEVLSTETGEALAGERCTGLEFAAHHPEEAELLVGLGAAGVKIYRYLEDQWFDVTEQRFDFGSYEPGGTRFWLIREHGSQRGDLDDEGLVDGQQSGEPRVADSPALTLWHRKKREQLQRIDIPNANYLALKSIDSSGRLLFQCKRFGVQWMDPDDREESFAAVGHGKLVSRCFQLSDSQDSITVSRDGAICLWKAKNGIPVTRLVHGASISASSLSADSSLLATGAEDGSCCLWDLNLRFGQQARQRKLSLFDSTIKHLTLHPHGETLLAVSADHGLRSVRVSDGAIETPELPSAHVEWVEYSSDGKWMLVVPWDSELEQAANEVFLVDVKSGHCQRINGEFPVSTAHFNAEGNRIVIAASPGEDDGIVLTYSVADGEVVLESELRNQKNCQFAQFCPDGEFLLIATGTRTSIWRYPEFTQWFEVLGCNWELEQRHKLRPFVGQGKLASVDIPCKPNLNRRFPVRPSDNLLGIKNRELSDQEKRRFLIDLDDR</sequence>
<evidence type="ECO:0000256" key="7">
    <source>
        <dbReference type="ARBA" id="ARBA00022737"/>
    </source>
</evidence>
<keyword evidence="11" id="KW-0206">Cytoskeleton</keyword>
<name>A0A517SSB4_9BACT</name>
<dbReference type="InterPro" id="IPR017441">
    <property type="entry name" value="Protein_kinase_ATP_BS"/>
</dbReference>
<dbReference type="PROSITE" id="PS00107">
    <property type="entry name" value="PROTEIN_KINASE_ATP"/>
    <property type="match status" value="1"/>
</dbReference>
<evidence type="ECO:0000256" key="11">
    <source>
        <dbReference type="ARBA" id="ARBA00023212"/>
    </source>
</evidence>
<keyword evidence="5 12" id="KW-0853">WD repeat</keyword>
<keyword evidence="15" id="KW-1133">Transmembrane helix</keyword>
<dbReference type="Proteomes" id="UP000315003">
    <property type="component" value="Chromosome"/>
</dbReference>
<feature type="region of interest" description="Disordered" evidence="14">
    <location>
        <begin position="86"/>
        <end position="131"/>
    </location>
</feature>
<dbReference type="PANTHER" id="PTHR43289:SF34">
    <property type="entry name" value="SERINE_THREONINE-PROTEIN KINASE YBDM-RELATED"/>
    <property type="match status" value="1"/>
</dbReference>
<dbReference type="GO" id="GO:0005524">
    <property type="term" value="F:ATP binding"/>
    <property type="evidence" value="ECO:0007669"/>
    <property type="project" value="UniProtKB-UniRule"/>
</dbReference>
<dbReference type="GO" id="GO:0004674">
    <property type="term" value="F:protein serine/threonine kinase activity"/>
    <property type="evidence" value="ECO:0007669"/>
    <property type="project" value="UniProtKB-KW"/>
</dbReference>
<evidence type="ECO:0000256" key="2">
    <source>
        <dbReference type="ARBA" id="ARBA00004647"/>
    </source>
</evidence>
<dbReference type="InterPro" id="IPR011047">
    <property type="entry name" value="Quinoprotein_ADH-like_sf"/>
</dbReference>
<evidence type="ECO:0000256" key="6">
    <source>
        <dbReference type="ARBA" id="ARBA00022679"/>
    </source>
</evidence>
<feature type="binding site" evidence="13">
    <location>
        <position position="171"/>
    </location>
    <ligand>
        <name>ATP</name>
        <dbReference type="ChEBI" id="CHEBI:30616"/>
    </ligand>
</feature>
<feature type="domain" description="Protein kinase" evidence="16">
    <location>
        <begin position="141"/>
        <end position="485"/>
    </location>
</feature>
<dbReference type="PROSITE" id="PS50082">
    <property type="entry name" value="WD_REPEATS_2"/>
    <property type="match status" value="3"/>
</dbReference>
<keyword evidence="18" id="KW-1185">Reference proteome</keyword>
<dbReference type="Gene3D" id="3.30.200.20">
    <property type="entry name" value="Phosphorylase Kinase, domain 1"/>
    <property type="match status" value="1"/>
</dbReference>
<dbReference type="SUPFAM" id="SSF82171">
    <property type="entry name" value="DPP6 N-terminal domain-like"/>
    <property type="match status" value="1"/>
</dbReference>
<dbReference type="InterPro" id="IPR008271">
    <property type="entry name" value="Ser/Thr_kinase_AS"/>
</dbReference>
<dbReference type="EMBL" id="CP036272">
    <property type="protein sequence ID" value="QDT59027.1"/>
    <property type="molecule type" value="Genomic_DNA"/>
</dbReference>
<comment type="similarity">
    <text evidence="3">Belongs to the protein kinase superfamily. NEK Ser/Thr protein kinase family. NIMA subfamily.</text>
</comment>
<evidence type="ECO:0000256" key="13">
    <source>
        <dbReference type="PROSITE-ProRule" id="PRU10141"/>
    </source>
</evidence>
<dbReference type="SUPFAM" id="SSF50969">
    <property type="entry name" value="YVTN repeat-like/Quinoprotein amine dehydrogenase"/>
    <property type="match status" value="1"/>
</dbReference>
<dbReference type="Pfam" id="PF00400">
    <property type="entry name" value="WD40"/>
    <property type="match status" value="3"/>
</dbReference>
<dbReference type="PROSITE" id="PS00108">
    <property type="entry name" value="PROTEIN_KINASE_ST"/>
    <property type="match status" value="1"/>
</dbReference>
<dbReference type="Gene3D" id="2.130.10.10">
    <property type="entry name" value="YVTN repeat-like/Quinoprotein amine dehydrogenase"/>
    <property type="match status" value="5"/>
</dbReference>
<keyword evidence="11" id="KW-0963">Cytoplasm</keyword>
<dbReference type="EC" id="2.7.11.1" evidence="17"/>
<protein>
    <submittedName>
        <fullName evidence="17">Serine/threonine-protein kinase pkn5</fullName>
        <ecNumber evidence="17">2.7.11.1</ecNumber>
    </submittedName>
</protein>
<proteinExistence type="inferred from homology"/>
<dbReference type="OrthoDB" id="500858at2"/>
<dbReference type="PROSITE" id="PS50294">
    <property type="entry name" value="WD_REPEATS_REGION"/>
    <property type="match status" value="1"/>
</dbReference>
<evidence type="ECO:0000256" key="5">
    <source>
        <dbReference type="ARBA" id="ARBA00022574"/>
    </source>
</evidence>